<keyword evidence="5 9" id="KW-0798">TonB box</keyword>
<feature type="signal peptide" evidence="10">
    <location>
        <begin position="1"/>
        <end position="27"/>
    </location>
</feature>
<comment type="similarity">
    <text evidence="8 9">Belongs to the TonB-dependent receptor family.</text>
</comment>
<dbReference type="EMBL" id="FNRI01000001">
    <property type="protein sequence ID" value="SDZ94409.1"/>
    <property type="molecule type" value="Genomic_DNA"/>
</dbReference>
<dbReference type="SUPFAM" id="SSF49464">
    <property type="entry name" value="Carboxypeptidase regulatory domain-like"/>
    <property type="match status" value="1"/>
</dbReference>
<feature type="domain" description="TonB-dependent receptor plug" evidence="12">
    <location>
        <begin position="123"/>
        <end position="230"/>
    </location>
</feature>
<evidence type="ECO:0000259" key="11">
    <source>
        <dbReference type="Pfam" id="PF00593"/>
    </source>
</evidence>
<dbReference type="NCBIfam" id="TIGR04057">
    <property type="entry name" value="SusC_RagA_signa"/>
    <property type="match status" value="1"/>
</dbReference>
<keyword evidence="10" id="KW-0732">Signal</keyword>
<dbReference type="Gene3D" id="2.60.40.1120">
    <property type="entry name" value="Carboxypeptidase-like, regulatory domain"/>
    <property type="match status" value="1"/>
</dbReference>
<dbReference type="NCBIfam" id="TIGR04056">
    <property type="entry name" value="OMP_RagA_SusC"/>
    <property type="match status" value="1"/>
</dbReference>
<keyword evidence="7 8" id="KW-0998">Cell outer membrane</keyword>
<dbReference type="PROSITE" id="PS52016">
    <property type="entry name" value="TONB_DEPENDENT_REC_3"/>
    <property type="match status" value="1"/>
</dbReference>
<evidence type="ECO:0000256" key="8">
    <source>
        <dbReference type="PROSITE-ProRule" id="PRU01360"/>
    </source>
</evidence>
<dbReference type="Gene3D" id="2.170.130.10">
    <property type="entry name" value="TonB-dependent receptor, plug domain"/>
    <property type="match status" value="1"/>
</dbReference>
<dbReference type="InterPro" id="IPR023996">
    <property type="entry name" value="TonB-dep_OMP_SusC/RagA"/>
</dbReference>
<evidence type="ECO:0000259" key="12">
    <source>
        <dbReference type="Pfam" id="PF07715"/>
    </source>
</evidence>
<sequence length="1007" mass="112165">MIRMYKMLKGTLAMTVLLLLSAGPLFAQNAINVTGKVTDENGAPLAGVVVLVKDGGNNKATVTNTQGVYEIKAPAASTLVFSCLGYSSQEIRIGASNVVDVKMAQDAQSLDEVVVVGYGTQKKKDLTGGLAVVSKQTLEMVSTNNLMDRLVGQVAGLNITTGNEAPGSNQTLLIRGQNSLTASNDPLIILDGIPYSGGLADLDPNIIESLSVLKDASAVAIYGSRGSNGVILIQTKRGSKGSFHVTYKTKLSVAEPMQRIETMGPNEFIRFKQDMGRLKNNYSGEQLDPLVGSIISASEKVNYAKGVTNDWQDYVFRTVFTMDHQLSFQGGNEKTTYMAAVSYLDNPGVVYNSNYQRTTVYASINQTMNDWLSVGLTTQFINRESGGATPNLEHAIKQSPWGIYKDETGAYYEEPMDYSNLPNPMKDVNADQKRTGRNFMANGFLDIKLPVKGLSFRSQFGYNYRSQLNGTYYGRNTVTGKKVDGRAELENNHTTDWTWENVLKFDRTFDKHHIDFTGLFSMQETQYTKASQSGEGFVNDDSSFYRMDGAENKIAIGSEYWKQNMVSGMFRVNYSFNSKYLLTVTGRADSFSAFAENHKWAFFPSAAVAWHLGEENFIKDNASWVDMLKIRFSYGANGNNAISRYMSLDRLYSTNGVKYIWGDGGSASNSAYLPSDGIGNPDLRWETTYTANLGIDFQFFNGRLGGTVDMYLSNTHDLLMSRSIPIMNGYSKVLYNVGQTRNKGIELTLHSQNIRKKNFLWETDFAFSLNRDEIVELRGDGNDDINNKWFIGQPLSVYYDWNMIGIWQQGDEFTFIDKEGKEVAHQTGATPGAAKLEDVDGNGVIDSKDRKVIGSKQPSFTMSMGNRFTYKDFYFSFLLNGVFGKWMTDNVANIGSYTFGAGNYIHGVKYWTPETPDAEVVSPGYQASFDHGYYKKLNYVQLRNITLGYRVNQKFVRKIGLSAVDVNFSVNNVCAFSNMRQMLNYDNTWFASFPTARSYVLGLSLTF</sequence>
<evidence type="ECO:0000256" key="2">
    <source>
        <dbReference type="ARBA" id="ARBA00022448"/>
    </source>
</evidence>
<accession>A0A1H3X4R8</accession>
<keyword evidence="14" id="KW-1185">Reference proteome</keyword>
<dbReference type="InterPro" id="IPR012910">
    <property type="entry name" value="Plug_dom"/>
</dbReference>
<evidence type="ECO:0000256" key="4">
    <source>
        <dbReference type="ARBA" id="ARBA00022692"/>
    </source>
</evidence>
<evidence type="ECO:0000256" key="7">
    <source>
        <dbReference type="ARBA" id="ARBA00023237"/>
    </source>
</evidence>
<evidence type="ECO:0000256" key="1">
    <source>
        <dbReference type="ARBA" id="ARBA00004571"/>
    </source>
</evidence>
<keyword evidence="2 8" id="KW-0813">Transport</keyword>
<proteinExistence type="inferred from homology"/>
<dbReference type="SUPFAM" id="SSF56935">
    <property type="entry name" value="Porins"/>
    <property type="match status" value="1"/>
</dbReference>
<evidence type="ECO:0000256" key="3">
    <source>
        <dbReference type="ARBA" id="ARBA00022452"/>
    </source>
</evidence>
<dbReference type="InterPro" id="IPR037066">
    <property type="entry name" value="Plug_dom_sf"/>
</dbReference>
<evidence type="ECO:0000256" key="10">
    <source>
        <dbReference type="SAM" id="SignalP"/>
    </source>
</evidence>
<evidence type="ECO:0000256" key="5">
    <source>
        <dbReference type="ARBA" id="ARBA00023077"/>
    </source>
</evidence>
<dbReference type="InterPro" id="IPR000531">
    <property type="entry name" value="Beta-barrel_TonB"/>
</dbReference>
<dbReference type="InterPro" id="IPR039426">
    <property type="entry name" value="TonB-dep_rcpt-like"/>
</dbReference>
<keyword evidence="3 8" id="KW-1134">Transmembrane beta strand</keyword>
<evidence type="ECO:0000313" key="14">
    <source>
        <dbReference type="Proteomes" id="UP000183253"/>
    </source>
</evidence>
<evidence type="ECO:0000256" key="6">
    <source>
        <dbReference type="ARBA" id="ARBA00023136"/>
    </source>
</evidence>
<organism evidence="13 14">
    <name type="scientific">Alistipes timonensis JC136</name>
    <dbReference type="NCBI Taxonomy" id="1033731"/>
    <lineage>
        <taxon>Bacteria</taxon>
        <taxon>Pseudomonadati</taxon>
        <taxon>Bacteroidota</taxon>
        <taxon>Bacteroidia</taxon>
        <taxon>Bacteroidales</taxon>
        <taxon>Rikenellaceae</taxon>
        <taxon>Alistipes</taxon>
    </lineage>
</organism>
<comment type="subcellular location">
    <subcellularLocation>
        <location evidence="1 8">Cell outer membrane</location>
        <topology evidence="1 8">Multi-pass membrane protein</topology>
    </subcellularLocation>
</comment>
<dbReference type="Proteomes" id="UP000183253">
    <property type="component" value="Unassembled WGS sequence"/>
</dbReference>
<gene>
    <name evidence="13" type="ORF">SAMN05444145_101108</name>
</gene>
<dbReference type="InterPro" id="IPR008969">
    <property type="entry name" value="CarboxyPept-like_regulatory"/>
</dbReference>
<dbReference type="Pfam" id="PF00593">
    <property type="entry name" value="TonB_dep_Rec_b-barrel"/>
    <property type="match status" value="1"/>
</dbReference>
<name>A0A1H3X4R8_9BACT</name>
<dbReference type="InterPro" id="IPR036942">
    <property type="entry name" value="Beta-barrel_TonB_sf"/>
</dbReference>
<dbReference type="AlphaFoldDB" id="A0A1H3X4R8"/>
<dbReference type="InterPro" id="IPR023997">
    <property type="entry name" value="TonB-dep_OMP_SusC/RagA_CS"/>
</dbReference>
<evidence type="ECO:0000256" key="9">
    <source>
        <dbReference type="RuleBase" id="RU003357"/>
    </source>
</evidence>
<dbReference type="Pfam" id="PF07715">
    <property type="entry name" value="Plug"/>
    <property type="match status" value="1"/>
</dbReference>
<dbReference type="Pfam" id="PF13715">
    <property type="entry name" value="CarbopepD_reg_2"/>
    <property type="match status" value="1"/>
</dbReference>
<feature type="chain" id="PRO_5010234619" evidence="10">
    <location>
        <begin position="28"/>
        <end position="1007"/>
    </location>
</feature>
<keyword evidence="4 8" id="KW-0812">Transmembrane</keyword>
<reference evidence="13 14" key="1">
    <citation type="submission" date="2016-10" db="EMBL/GenBank/DDBJ databases">
        <authorList>
            <person name="de Groot N.N."/>
        </authorList>
    </citation>
    <scope>NUCLEOTIDE SEQUENCE [LARGE SCALE GENOMIC DNA]</scope>
    <source>
        <strain evidence="13 14">DSM 25383</strain>
    </source>
</reference>
<evidence type="ECO:0000313" key="13">
    <source>
        <dbReference type="EMBL" id="SDZ94409.1"/>
    </source>
</evidence>
<dbReference type="Gene3D" id="2.40.170.20">
    <property type="entry name" value="TonB-dependent receptor, beta-barrel domain"/>
    <property type="match status" value="1"/>
</dbReference>
<protein>
    <submittedName>
        <fullName evidence="13">TonB-linked outer membrane protein, SusC/RagA family</fullName>
    </submittedName>
</protein>
<dbReference type="GO" id="GO:0009279">
    <property type="term" value="C:cell outer membrane"/>
    <property type="evidence" value="ECO:0007669"/>
    <property type="project" value="UniProtKB-SubCell"/>
</dbReference>
<dbReference type="STRING" id="1033731.SAMN05444145_101108"/>
<keyword evidence="6 8" id="KW-0472">Membrane</keyword>
<feature type="domain" description="TonB-dependent receptor-like beta-barrel" evidence="11">
    <location>
        <begin position="453"/>
        <end position="973"/>
    </location>
</feature>